<reference evidence="4" key="1">
    <citation type="submission" date="2020-11" db="EMBL/GenBank/DDBJ databases">
        <title>Novosphingobium aureum sp. nov., a marine bacterium isolated from sediment of a salt flat.</title>
        <authorList>
            <person name="Yoo Y."/>
            <person name="Kim J.-J."/>
        </authorList>
    </citation>
    <scope>NUCLEOTIDE SEQUENCE</scope>
    <source>
        <strain evidence="4">YJ-S2-02</strain>
    </source>
</reference>
<feature type="domain" description="Magnesium transporter MgtE intracellular" evidence="3">
    <location>
        <begin position="103"/>
        <end position="164"/>
    </location>
</feature>
<dbReference type="SUPFAM" id="SSF158791">
    <property type="entry name" value="MgtE N-terminal domain-like"/>
    <property type="match status" value="1"/>
</dbReference>
<evidence type="ECO:0000259" key="3">
    <source>
        <dbReference type="Pfam" id="PF03448"/>
    </source>
</evidence>
<feature type="chain" id="PRO_5037071116" evidence="2">
    <location>
        <begin position="23"/>
        <end position="192"/>
    </location>
</feature>
<feature type="region of interest" description="Disordered" evidence="1">
    <location>
        <begin position="172"/>
        <end position="192"/>
    </location>
</feature>
<name>A0A931H9L9_9SPHN</name>
<organism evidence="4 5">
    <name type="scientific">Novosphingobium aureum</name>
    <dbReference type="NCBI Taxonomy" id="2792964"/>
    <lineage>
        <taxon>Bacteria</taxon>
        <taxon>Pseudomonadati</taxon>
        <taxon>Pseudomonadota</taxon>
        <taxon>Alphaproteobacteria</taxon>
        <taxon>Sphingomonadales</taxon>
        <taxon>Sphingomonadaceae</taxon>
        <taxon>Novosphingobium</taxon>
    </lineage>
</organism>
<protein>
    <submittedName>
        <fullName evidence="4">Magnesium transporter</fullName>
    </submittedName>
</protein>
<dbReference type="Proteomes" id="UP000617634">
    <property type="component" value="Unassembled WGS sequence"/>
</dbReference>
<evidence type="ECO:0000313" key="4">
    <source>
        <dbReference type="EMBL" id="MBH0111905.1"/>
    </source>
</evidence>
<sequence>MAQPSRLLVGFAGVAVVANAMALVTPQESFAASKAADTGRMGAALSDAVSQRERDMAAQRSKLEMRERAVKASEARLAGQVDEARNSAPDVAAAGADEVKPDVPYDRLANIYQRMKPARAAPIFEKLDIEVQSQVARRMRDQVTAQIMSNMSPAAAVKLSMALAGRKVVDARPTELAAKSAGKSGGGARSGR</sequence>
<keyword evidence="2" id="KW-0732">Signal</keyword>
<dbReference type="AlphaFoldDB" id="A0A931H9L9"/>
<keyword evidence="5" id="KW-1185">Reference proteome</keyword>
<evidence type="ECO:0000256" key="2">
    <source>
        <dbReference type="SAM" id="SignalP"/>
    </source>
</evidence>
<comment type="caution">
    <text evidence="4">The sequence shown here is derived from an EMBL/GenBank/DDBJ whole genome shotgun (WGS) entry which is preliminary data.</text>
</comment>
<evidence type="ECO:0000313" key="5">
    <source>
        <dbReference type="Proteomes" id="UP000617634"/>
    </source>
</evidence>
<accession>A0A931H9L9</accession>
<dbReference type="Pfam" id="PF03448">
    <property type="entry name" value="MgtE_N"/>
    <property type="match status" value="1"/>
</dbReference>
<feature type="signal peptide" evidence="2">
    <location>
        <begin position="1"/>
        <end position="22"/>
    </location>
</feature>
<evidence type="ECO:0000256" key="1">
    <source>
        <dbReference type="SAM" id="MobiDB-lite"/>
    </source>
</evidence>
<gene>
    <name evidence="4" type="ORF">I5E68_02930</name>
</gene>
<proteinExistence type="predicted"/>
<dbReference type="EMBL" id="JADZGI010000001">
    <property type="protein sequence ID" value="MBH0111905.1"/>
    <property type="molecule type" value="Genomic_DNA"/>
</dbReference>
<dbReference type="InterPro" id="IPR006668">
    <property type="entry name" value="Mg_transptr_MgtE_intracell_dom"/>
</dbReference>
<feature type="compositionally biased region" description="Gly residues" evidence="1">
    <location>
        <begin position="183"/>
        <end position="192"/>
    </location>
</feature>